<dbReference type="EMBL" id="PDLL01000730">
    <property type="protein sequence ID" value="PYY66712.1"/>
    <property type="molecule type" value="Genomic_DNA"/>
</dbReference>
<dbReference type="AlphaFoldDB" id="A0A2W0EEJ2"/>
<dbReference type="Proteomes" id="UP000247437">
    <property type="component" value="Unassembled WGS sequence"/>
</dbReference>
<comment type="caution">
    <text evidence="1">The sequence shown here is derived from an EMBL/GenBank/DDBJ whole genome shotgun (WGS) entry which is preliminary data.</text>
</comment>
<evidence type="ECO:0000313" key="2">
    <source>
        <dbReference type="Proteomes" id="UP000247437"/>
    </source>
</evidence>
<evidence type="ECO:0000313" key="1">
    <source>
        <dbReference type="EMBL" id="PYY66712.1"/>
    </source>
</evidence>
<protein>
    <submittedName>
        <fullName evidence="1">Uncharacterized protein</fullName>
    </submittedName>
</protein>
<reference evidence="1 2" key="1">
    <citation type="journal article" date="2018" name="Appl. Microbiol. Biotechnol.">
        <title>Characterization of the caprolactam degradation pathway in Pseudomonas jessenii using mass spectrometry-based proteomics.</title>
        <authorList>
            <person name="Otzen M."/>
            <person name="Palacio C."/>
            <person name="Janssen D.B."/>
        </authorList>
    </citation>
    <scope>NUCLEOTIDE SEQUENCE [LARGE SCALE GENOMIC DNA]</scope>
    <source>
        <strain evidence="1 2">GO3</strain>
    </source>
</reference>
<sequence>MMMPSILRVICTAFRSKRISLSEIPARILSVISFQVRDINLLTLERCKVWMSIRVPDTIALPITVYPCPPFNF</sequence>
<proteinExistence type="predicted"/>
<organism evidence="1 2">
    <name type="scientific">Pseudomonas jessenii</name>
    <dbReference type="NCBI Taxonomy" id="77298"/>
    <lineage>
        <taxon>Bacteria</taxon>
        <taxon>Pseudomonadati</taxon>
        <taxon>Pseudomonadota</taxon>
        <taxon>Gammaproteobacteria</taxon>
        <taxon>Pseudomonadales</taxon>
        <taxon>Pseudomonadaceae</taxon>
        <taxon>Pseudomonas</taxon>
    </lineage>
</organism>
<gene>
    <name evidence="1" type="ORF">CRX42_30885</name>
</gene>
<accession>A0A2W0EEJ2</accession>
<name>A0A2W0EEJ2_PSEJE</name>